<dbReference type="GO" id="GO:0005524">
    <property type="term" value="F:ATP binding"/>
    <property type="evidence" value="ECO:0007669"/>
    <property type="project" value="UniProtKB-KW"/>
</dbReference>
<proteinExistence type="inferred from homology"/>
<evidence type="ECO:0000259" key="6">
    <source>
        <dbReference type="Pfam" id="PF00294"/>
    </source>
</evidence>
<dbReference type="SUPFAM" id="SSF53613">
    <property type="entry name" value="Ribokinase-like"/>
    <property type="match status" value="1"/>
</dbReference>
<dbReference type="InterPro" id="IPR011611">
    <property type="entry name" value="PfkB_dom"/>
</dbReference>
<evidence type="ECO:0000256" key="1">
    <source>
        <dbReference type="ARBA" id="ARBA00010688"/>
    </source>
</evidence>
<dbReference type="PANTHER" id="PTHR43085:SF1">
    <property type="entry name" value="PSEUDOURIDINE KINASE-RELATED"/>
    <property type="match status" value="1"/>
</dbReference>
<evidence type="ECO:0000256" key="5">
    <source>
        <dbReference type="ARBA" id="ARBA00022840"/>
    </source>
</evidence>
<dbReference type="Gene3D" id="3.40.1190.20">
    <property type="match status" value="1"/>
</dbReference>
<evidence type="ECO:0000313" key="8">
    <source>
        <dbReference type="Proteomes" id="UP000469185"/>
    </source>
</evidence>
<feature type="domain" description="Carbohydrate kinase PfkB" evidence="6">
    <location>
        <begin position="18"/>
        <end position="310"/>
    </location>
</feature>
<protein>
    <submittedName>
        <fullName evidence="7">Sugar kinase</fullName>
    </submittedName>
</protein>
<keyword evidence="5" id="KW-0067">ATP-binding</keyword>
<dbReference type="Pfam" id="PF00294">
    <property type="entry name" value="PfkB"/>
    <property type="match status" value="1"/>
</dbReference>
<name>A0A6N9YTU5_9ACTN</name>
<keyword evidence="3" id="KW-0547">Nucleotide-binding</keyword>
<keyword evidence="8" id="KW-1185">Reference proteome</keyword>
<dbReference type="PANTHER" id="PTHR43085">
    <property type="entry name" value="HEXOKINASE FAMILY MEMBER"/>
    <property type="match status" value="1"/>
</dbReference>
<accession>A0A6N9YTU5</accession>
<dbReference type="PROSITE" id="PS00584">
    <property type="entry name" value="PFKB_KINASES_2"/>
    <property type="match status" value="1"/>
</dbReference>
<dbReference type="AlphaFoldDB" id="A0A6N9YTU5"/>
<dbReference type="RefSeq" id="WP_163821191.1">
    <property type="nucleotide sequence ID" value="NZ_JAAGOB010000020.1"/>
</dbReference>
<evidence type="ECO:0000313" key="7">
    <source>
        <dbReference type="EMBL" id="NED98395.1"/>
    </source>
</evidence>
<sequence length="325" mass="33651">MTTASATESVTSQSVDVLTFGESLITVRADGPLSTHQSATISMAGAESNVAIGLSRLGHSVRWLGLVGDDEPGALVLRTLRAEAMDVSGARVDRRGTTGLLVSEPRTSEITRVTYYRAGSAASHLEPADVVPALASPPKVLHVTGITCALGSGPRAAVSEAVSTASARGVTVSLDVNYRSRLWTREQAAEALTELVPHIDVLIASDDELELVAGGDSETAQVSALLDRGVSELVVTRGAAGATVFTRDEKISSPARPVRVVDVIGAGDAFVSGYLSARLDGLDVPHRLARAIATASFVVACAGDWEGLPTRADLSSLNAADSTIR</sequence>
<dbReference type="InterPro" id="IPR002173">
    <property type="entry name" value="Carboh/pur_kinase_PfkB_CS"/>
</dbReference>
<evidence type="ECO:0000256" key="3">
    <source>
        <dbReference type="ARBA" id="ARBA00022741"/>
    </source>
</evidence>
<evidence type="ECO:0000256" key="2">
    <source>
        <dbReference type="ARBA" id="ARBA00022679"/>
    </source>
</evidence>
<dbReference type="InterPro" id="IPR050306">
    <property type="entry name" value="PfkB_Carbo_kinase"/>
</dbReference>
<keyword evidence="4 7" id="KW-0418">Kinase</keyword>
<dbReference type="Proteomes" id="UP000469185">
    <property type="component" value="Unassembled WGS sequence"/>
</dbReference>
<keyword evidence="2" id="KW-0808">Transferase</keyword>
<dbReference type="GO" id="GO:0016301">
    <property type="term" value="F:kinase activity"/>
    <property type="evidence" value="ECO:0007669"/>
    <property type="project" value="UniProtKB-KW"/>
</dbReference>
<organism evidence="7 8">
    <name type="scientific">Phytoactinopolyspora alkaliphila</name>
    <dbReference type="NCBI Taxonomy" id="1783498"/>
    <lineage>
        <taxon>Bacteria</taxon>
        <taxon>Bacillati</taxon>
        <taxon>Actinomycetota</taxon>
        <taxon>Actinomycetes</taxon>
        <taxon>Jiangellales</taxon>
        <taxon>Jiangellaceae</taxon>
        <taxon>Phytoactinopolyspora</taxon>
    </lineage>
</organism>
<reference evidence="7 8" key="1">
    <citation type="submission" date="2020-02" db="EMBL/GenBank/DDBJ databases">
        <authorList>
            <person name="Li X.-J."/>
            <person name="Feng X.-M."/>
        </authorList>
    </citation>
    <scope>NUCLEOTIDE SEQUENCE [LARGE SCALE GENOMIC DNA]</scope>
    <source>
        <strain evidence="7 8">CGMCC 4.7225</strain>
    </source>
</reference>
<dbReference type="CDD" id="cd01166">
    <property type="entry name" value="KdgK"/>
    <property type="match status" value="1"/>
</dbReference>
<evidence type="ECO:0000256" key="4">
    <source>
        <dbReference type="ARBA" id="ARBA00022777"/>
    </source>
</evidence>
<comment type="caution">
    <text evidence="7">The sequence shown here is derived from an EMBL/GenBank/DDBJ whole genome shotgun (WGS) entry which is preliminary data.</text>
</comment>
<dbReference type="InterPro" id="IPR029056">
    <property type="entry name" value="Ribokinase-like"/>
</dbReference>
<dbReference type="EMBL" id="JAAGOB010000020">
    <property type="protein sequence ID" value="NED98395.1"/>
    <property type="molecule type" value="Genomic_DNA"/>
</dbReference>
<gene>
    <name evidence="7" type="ORF">G1H11_24140</name>
</gene>
<comment type="similarity">
    <text evidence="1">Belongs to the carbohydrate kinase PfkB family.</text>
</comment>